<dbReference type="GO" id="GO:0042058">
    <property type="term" value="P:regulation of epidermal growth factor receptor signaling pathway"/>
    <property type="evidence" value="ECO:0007669"/>
    <property type="project" value="TreeGrafter"/>
</dbReference>
<dbReference type="InterPro" id="IPR023341">
    <property type="entry name" value="MABP"/>
</dbReference>
<dbReference type="PROSITE" id="PS51497">
    <property type="entry name" value="UMA"/>
    <property type="match status" value="1"/>
</dbReference>
<keyword evidence="8" id="KW-0653">Protein transport</keyword>
<evidence type="ECO:0000256" key="1">
    <source>
        <dbReference type="ARBA" id="ARBA00004496"/>
    </source>
</evidence>
<evidence type="ECO:0000256" key="8">
    <source>
        <dbReference type="ARBA" id="ARBA00022927"/>
    </source>
</evidence>
<dbReference type="AlphaFoldDB" id="A0A8X8BWW7"/>
<dbReference type="GO" id="GO:0000813">
    <property type="term" value="C:ESCRT I complex"/>
    <property type="evidence" value="ECO:0007669"/>
    <property type="project" value="InterPro"/>
</dbReference>
<evidence type="ECO:0000256" key="6">
    <source>
        <dbReference type="ARBA" id="ARBA00022490"/>
    </source>
</evidence>
<evidence type="ECO:0000256" key="11">
    <source>
        <dbReference type="ARBA" id="ARBA00033002"/>
    </source>
</evidence>
<dbReference type="PROSITE" id="PS51498">
    <property type="entry name" value="MABP"/>
    <property type="match status" value="1"/>
</dbReference>
<dbReference type="GO" id="GO:0032801">
    <property type="term" value="P:receptor catabolic process"/>
    <property type="evidence" value="ECO:0007669"/>
    <property type="project" value="TreeGrafter"/>
</dbReference>
<dbReference type="OrthoDB" id="6021306at2759"/>
<feature type="non-terminal residue" evidence="14">
    <location>
        <position position="277"/>
    </location>
</feature>
<evidence type="ECO:0000256" key="4">
    <source>
        <dbReference type="ARBA" id="ARBA00017653"/>
    </source>
</evidence>
<keyword evidence="15" id="KW-1185">Reference proteome</keyword>
<keyword evidence="5" id="KW-0813">Transport</keyword>
<dbReference type="EMBL" id="JAATIS010000094">
    <property type="protein sequence ID" value="KAG2470561.1"/>
    <property type="molecule type" value="Genomic_DNA"/>
</dbReference>
<dbReference type="InterPro" id="IPR018798">
    <property type="entry name" value="MVB12A/B"/>
</dbReference>
<evidence type="ECO:0000256" key="7">
    <source>
        <dbReference type="ARBA" id="ARBA00022753"/>
    </source>
</evidence>
<dbReference type="RefSeq" id="XP_039626340.1">
    <property type="nucleotide sequence ID" value="XM_039770406.1"/>
</dbReference>
<dbReference type="GO" id="GO:0017124">
    <property type="term" value="F:SH3 domain binding"/>
    <property type="evidence" value="ECO:0007669"/>
    <property type="project" value="UniProtKB-KW"/>
</dbReference>
<dbReference type="GeneID" id="120539987"/>
<evidence type="ECO:0000313" key="15">
    <source>
        <dbReference type="Proteomes" id="UP000886611"/>
    </source>
</evidence>
<comment type="similarity">
    <text evidence="3">Belongs to the MVB12 family.</text>
</comment>
<dbReference type="PANTHER" id="PTHR31612">
    <property type="entry name" value="MULTIVESICULAR BODY SUBUNIT 12A"/>
    <property type="match status" value="1"/>
</dbReference>
<dbReference type="InterPro" id="IPR040335">
    <property type="entry name" value="MVB12A"/>
</dbReference>
<keyword evidence="7" id="KW-0967">Endosome</keyword>
<dbReference type="GO" id="GO:0046755">
    <property type="term" value="P:viral budding"/>
    <property type="evidence" value="ECO:0007669"/>
    <property type="project" value="TreeGrafter"/>
</dbReference>
<dbReference type="Pfam" id="PF10240">
    <property type="entry name" value="DUF2464"/>
    <property type="match status" value="1"/>
</dbReference>
<keyword evidence="10" id="KW-0472">Membrane</keyword>
<evidence type="ECO:0000256" key="5">
    <source>
        <dbReference type="ARBA" id="ARBA00022448"/>
    </source>
</evidence>
<dbReference type="GO" id="GO:0019075">
    <property type="term" value="P:virus maturation"/>
    <property type="evidence" value="ECO:0007669"/>
    <property type="project" value="TreeGrafter"/>
</dbReference>
<dbReference type="Proteomes" id="UP000886611">
    <property type="component" value="Unassembled WGS sequence"/>
</dbReference>
<evidence type="ECO:0000256" key="10">
    <source>
        <dbReference type="ARBA" id="ARBA00023136"/>
    </source>
</evidence>
<evidence type="ECO:0000256" key="12">
    <source>
        <dbReference type="ARBA" id="ARBA00033024"/>
    </source>
</evidence>
<dbReference type="Gene3D" id="2.100.10.50">
    <property type="match status" value="1"/>
</dbReference>
<evidence type="ECO:0000313" key="14">
    <source>
        <dbReference type="EMBL" id="KAG2470561.1"/>
    </source>
</evidence>
<proteinExistence type="inferred from homology"/>
<dbReference type="GO" id="GO:0031902">
    <property type="term" value="C:late endosome membrane"/>
    <property type="evidence" value="ECO:0007669"/>
    <property type="project" value="UniProtKB-SubCell"/>
</dbReference>
<sequence>MSTHGRSILPLTGVAWTSNPQTCPKDYKVISNTHDGSSANFGKGFGIKSGYYLCYTMTTQSPTVVGDIQLISEKEAIPHGYTYVSEFLENKASISKKKRLCVKPVPASYADVIVVDIKVTAKSKMIIPHYTCVGDFNGYVIWCKKERVAIAKPLPKPRNIHVNMKDLAIDGNSSSMQEQSSNDFAPTAPPLTNRRSGLDLKDPIYNTSGIYGISAMDGVPFALHPKFERHSSNSVAVSNLNMQIKSLVDIENEYDYSFVVEKTAAGGSVVRSMVESS</sequence>
<reference evidence="14 15" key="1">
    <citation type="journal article" date="2021" name="Cell">
        <title>Tracing the genetic footprints of vertebrate landing in non-teleost ray-finned fishes.</title>
        <authorList>
            <person name="Bi X."/>
            <person name="Wang K."/>
            <person name="Yang L."/>
            <person name="Pan H."/>
            <person name="Jiang H."/>
            <person name="Wei Q."/>
            <person name="Fang M."/>
            <person name="Yu H."/>
            <person name="Zhu C."/>
            <person name="Cai Y."/>
            <person name="He Y."/>
            <person name="Gan X."/>
            <person name="Zeng H."/>
            <person name="Yu D."/>
            <person name="Zhu Y."/>
            <person name="Jiang H."/>
            <person name="Qiu Q."/>
            <person name="Yang H."/>
            <person name="Zhang Y.E."/>
            <person name="Wang W."/>
            <person name="Zhu M."/>
            <person name="He S."/>
            <person name="Zhang G."/>
        </authorList>
    </citation>
    <scope>NUCLEOTIDE SEQUENCE [LARGE SCALE GENOMIC DNA]</scope>
    <source>
        <strain evidence="14">Bchr_013</strain>
    </source>
</reference>
<dbReference type="GO" id="GO:0032510">
    <property type="term" value="P:endosome to lysosome transport via multivesicular body sorting pathway"/>
    <property type="evidence" value="ECO:0007669"/>
    <property type="project" value="TreeGrafter"/>
</dbReference>
<dbReference type="InterPro" id="IPR023340">
    <property type="entry name" value="UMA"/>
</dbReference>
<dbReference type="GO" id="GO:0005829">
    <property type="term" value="C:cytosol"/>
    <property type="evidence" value="ECO:0007669"/>
    <property type="project" value="TreeGrafter"/>
</dbReference>
<comment type="subcellular location">
    <subcellularLocation>
        <location evidence="1">Cytoplasm</location>
    </subcellularLocation>
    <subcellularLocation>
        <location evidence="2">Late endosome membrane</location>
        <topology evidence="2">Peripheral membrane protein</topology>
    </subcellularLocation>
</comment>
<keyword evidence="6" id="KW-0963">Cytoplasm</keyword>
<feature type="non-terminal residue" evidence="14">
    <location>
        <position position="1"/>
    </location>
</feature>
<evidence type="ECO:0000256" key="13">
    <source>
        <dbReference type="ARBA" id="ARBA00053101"/>
    </source>
</evidence>
<accession>A0A8X8BWW7</accession>
<dbReference type="PANTHER" id="PTHR31612:SF2">
    <property type="entry name" value="MULTIVESICULAR BODY SUBUNIT 12A"/>
    <property type="match status" value="1"/>
</dbReference>
<gene>
    <name evidence="14" type="primary">Mvb12a</name>
    <name evidence="14" type="ORF">GTO96_0006502</name>
</gene>
<evidence type="ECO:0000256" key="3">
    <source>
        <dbReference type="ARBA" id="ARBA00010432"/>
    </source>
</evidence>
<dbReference type="GO" id="GO:0015031">
    <property type="term" value="P:protein transport"/>
    <property type="evidence" value="ECO:0007669"/>
    <property type="project" value="UniProtKB-KW"/>
</dbReference>
<evidence type="ECO:0000256" key="9">
    <source>
        <dbReference type="ARBA" id="ARBA00023036"/>
    </source>
</evidence>
<comment type="function">
    <text evidence="13">Component of the ESCRT-I complex, a regulator of vesicular trafficking process. Required for the sorting of endocytic ubiquitinated cargos into multivesicular bodies.</text>
</comment>
<organism evidence="14 15">
    <name type="scientific">Polypterus senegalus</name>
    <name type="common">Senegal bichir</name>
    <dbReference type="NCBI Taxonomy" id="55291"/>
    <lineage>
        <taxon>Eukaryota</taxon>
        <taxon>Metazoa</taxon>
        <taxon>Chordata</taxon>
        <taxon>Craniata</taxon>
        <taxon>Vertebrata</taxon>
        <taxon>Euteleostomi</taxon>
        <taxon>Actinopterygii</taxon>
        <taxon>Polypteriformes</taxon>
        <taxon>Polypteridae</taxon>
        <taxon>Polypterus</taxon>
    </lineage>
</organism>
<name>A0A8X8BWW7_POLSE</name>
<protein>
    <recommendedName>
        <fullName evidence="4">Multivesicular body subunit 12A</fullName>
    </recommendedName>
    <alternativeName>
        <fullName evidence="12">ESCRT-I complex subunit MVB12A</fullName>
    </alternativeName>
    <alternativeName>
        <fullName evidence="11">Protein FAM125A</fullName>
    </alternativeName>
</protein>
<keyword evidence="9" id="KW-0729">SH3-binding</keyword>
<dbReference type="FunFam" id="2.100.10.50:FF:000002">
    <property type="entry name" value="Multivesicular body subunit 12B"/>
    <property type="match status" value="1"/>
</dbReference>
<comment type="caution">
    <text evidence="14">The sequence shown here is derived from an EMBL/GenBank/DDBJ whole genome shotgun (WGS) entry which is preliminary data.</text>
</comment>
<evidence type="ECO:0000256" key="2">
    <source>
        <dbReference type="ARBA" id="ARBA00004633"/>
    </source>
</evidence>